<name>A0ABS8PM95_9BACT</name>
<feature type="domain" description="GHMP kinase C-terminal" evidence="11">
    <location>
        <begin position="201"/>
        <end position="254"/>
    </location>
</feature>
<comment type="pathway">
    <text evidence="9">Isoprenoid biosynthesis; isopentenyl diphosphate biosynthesis via DXP pathway; isopentenyl diphosphate from 1-deoxy-D-xylulose 5-phosphate: step 3/6.</text>
</comment>
<dbReference type="HAMAP" id="MF_00061">
    <property type="entry name" value="IspE"/>
    <property type="match status" value="1"/>
</dbReference>
<evidence type="ECO:0000256" key="8">
    <source>
        <dbReference type="ARBA" id="ARBA00032554"/>
    </source>
</evidence>
<evidence type="ECO:0000256" key="2">
    <source>
        <dbReference type="ARBA" id="ARBA00012052"/>
    </source>
</evidence>
<dbReference type="InterPro" id="IPR020568">
    <property type="entry name" value="Ribosomal_Su5_D2-typ_SF"/>
</dbReference>
<reference evidence="12 13" key="1">
    <citation type="submission" date="2021-11" db="EMBL/GenBank/DDBJ databases">
        <title>Genomic of Niabella pedocola.</title>
        <authorList>
            <person name="Wu T."/>
        </authorList>
    </citation>
    <scope>NUCLEOTIDE SEQUENCE [LARGE SCALE GENOMIC DNA]</scope>
    <source>
        <strain evidence="12 13">JCM 31011</strain>
    </source>
</reference>
<dbReference type="EMBL" id="JAJNEC010000004">
    <property type="protein sequence ID" value="MCD2422220.1"/>
    <property type="molecule type" value="Genomic_DNA"/>
</dbReference>
<evidence type="ECO:0000259" key="11">
    <source>
        <dbReference type="Pfam" id="PF08544"/>
    </source>
</evidence>
<comment type="caution">
    <text evidence="9">Lacks conserved residue(s) required for the propagation of feature annotation.</text>
</comment>
<dbReference type="Gene3D" id="3.30.230.10">
    <property type="match status" value="1"/>
</dbReference>
<evidence type="ECO:0000313" key="12">
    <source>
        <dbReference type="EMBL" id="MCD2422220.1"/>
    </source>
</evidence>
<evidence type="ECO:0000256" key="7">
    <source>
        <dbReference type="ARBA" id="ARBA00022840"/>
    </source>
</evidence>
<keyword evidence="6 9" id="KW-0418">Kinase</keyword>
<dbReference type="PIRSF" id="PIRSF010376">
    <property type="entry name" value="IspE"/>
    <property type="match status" value="1"/>
</dbReference>
<comment type="catalytic activity">
    <reaction evidence="9">
        <text>4-CDP-2-C-methyl-D-erythritol + ATP = 4-CDP-2-C-methyl-D-erythritol 2-phosphate + ADP + H(+)</text>
        <dbReference type="Rhea" id="RHEA:18437"/>
        <dbReference type="ChEBI" id="CHEBI:15378"/>
        <dbReference type="ChEBI" id="CHEBI:30616"/>
        <dbReference type="ChEBI" id="CHEBI:57823"/>
        <dbReference type="ChEBI" id="CHEBI:57919"/>
        <dbReference type="ChEBI" id="CHEBI:456216"/>
        <dbReference type="EC" id="2.7.1.148"/>
    </reaction>
</comment>
<dbReference type="PANTHER" id="PTHR43527">
    <property type="entry name" value="4-DIPHOSPHOCYTIDYL-2-C-METHYL-D-ERYTHRITOL KINASE, CHLOROPLASTIC"/>
    <property type="match status" value="1"/>
</dbReference>
<evidence type="ECO:0000256" key="1">
    <source>
        <dbReference type="ARBA" id="ARBA00009684"/>
    </source>
</evidence>
<evidence type="ECO:0000256" key="4">
    <source>
        <dbReference type="ARBA" id="ARBA00022679"/>
    </source>
</evidence>
<dbReference type="SUPFAM" id="SSF54211">
    <property type="entry name" value="Ribosomal protein S5 domain 2-like"/>
    <property type="match status" value="1"/>
</dbReference>
<evidence type="ECO:0000256" key="5">
    <source>
        <dbReference type="ARBA" id="ARBA00022741"/>
    </source>
</evidence>
<dbReference type="Pfam" id="PF08544">
    <property type="entry name" value="GHMP_kinases_C"/>
    <property type="match status" value="1"/>
</dbReference>
<keyword evidence="13" id="KW-1185">Reference proteome</keyword>
<dbReference type="GO" id="GO:0050515">
    <property type="term" value="F:4-(cytidine 5'-diphospho)-2-C-methyl-D-erythritol kinase activity"/>
    <property type="evidence" value="ECO:0007669"/>
    <property type="project" value="UniProtKB-EC"/>
</dbReference>
<accession>A0ABS8PM95</accession>
<evidence type="ECO:0000256" key="9">
    <source>
        <dbReference type="HAMAP-Rule" id="MF_00061"/>
    </source>
</evidence>
<gene>
    <name evidence="9 12" type="primary">ispE</name>
    <name evidence="12" type="ORF">LQ567_05560</name>
</gene>
<keyword evidence="4 9" id="KW-0808">Transferase</keyword>
<dbReference type="InterPro" id="IPR036554">
    <property type="entry name" value="GHMP_kinase_C_sf"/>
</dbReference>
<evidence type="ECO:0000256" key="3">
    <source>
        <dbReference type="ARBA" id="ARBA00017473"/>
    </source>
</evidence>
<feature type="active site" evidence="9">
    <location>
        <position position="133"/>
    </location>
</feature>
<dbReference type="InterPro" id="IPR004424">
    <property type="entry name" value="IspE"/>
</dbReference>
<dbReference type="PANTHER" id="PTHR43527:SF2">
    <property type="entry name" value="4-DIPHOSPHOCYTIDYL-2-C-METHYL-D-ERYTHRITOL KINASE, CHLOROPLASTIC"/>
    <property type="match status" value="1"/>
</dbReference>
<dbReference type="RefSeq" id="WP_231003123.1">
    <property type="nucleotide sequence ID" value="NZ_JAJNEC010000004.1"/>
</dbReference>
<proteinExistence type="inferred from homology"/>
<dbReference type="NCBIfam" id="TIGR00154">
    <property type="entry name" value="ispE"/>
    <property type="match status" value="1"/>
</dbReference>
<evidence type="ECO:0000313" key="13">
    <source>
        <dbReference type="Proteomes" id="UP001199816"/>
    </source>
</evidence>
<keyword evidence="9" id="KW-0414">Isoprene biosynthesis</keyword>
<dbReference type="SUPFAM" id="SSF55060">
    <property type="entry name" value="GHMP Kinase, C-terminal domain"/>
    <property type="match status" value="1"/>
</dbReference>
<comment type="caution">
    <text evidence="12">The sequence shown here is derived from an EMBL/GenBank/DDBJ whole genome shotgun (WGS) entry which is preliminary data.</text>
</comment>
<protein>
    <recommendedName>
        <fullName evidence="3 9">4-diphosphocytidyl-2-C-methyl-D-erythritol kinase</fullName>
        <shortName evidence="9">CMK</shortName>
        <ecNumber evidence="2 9">2.7.1.148</ecNumber>
    </recommendedName>
    <alternativeName>
        <fullName evidence="8 9">4-(cytidine-5'-diphospho)-2-C-methyl-D-erythritol kinase</fullName>
    </alternativeName>
</protein>
<keyword evidence="7 9" id="KW-0067">ATP-binding</keyword>
<dbReference type="InterPro" id="IPR014721">
    <property type="entry name" value="Ribsml_uS5_D2-typ_fold_subgr"/>
</dbReference>
<feature type="domain" description="GHMP kinase N-terminal" evidence="10">
    <location>
        <begin position="63"/>
        <end position="139"/>
    </location>
</feature>
<dbReference type="InterPro" id="IPR013750">
    <property type="entry name" value="GHMP_kinase_C_dom"/>
</dbReference>
<dbReference type="EC" id="2.7.1.148" evidence="2 9"/>
<dbReference type="Gene3D" id="3.30.70.890">
    <property type="entry name" value="GHMP kinase, C-terminal domain"/>
    <property type="match status" value="1"/>
</dbReference>
<feature type="active site" evidence="9">
    <location>
        <position position="8"/>
    </location>
</feature>
<organism evidence="12 13">
    <name type="scientific">Niabella pedocola</name>
    <dbReference type="NCBI Taxonomy" id="1752077"/>
    <lineage>
        <taxon>Bacteria</taxon>
        <taxon>Pseudomonadati</taxon>
        <taxon>Bacteroidota</taxon>
        <taxon>Chitinophagia</taxon>
        <taxon>Chitinophagales</taxon>
        <taxon>Chitinophagaceae</taxon>
        <taxon>Niabella</taxon>
    </lineage>
</organism>
<sequence>MVFFSNCKINLGLHITAKRADGFHDLETVFYPLPLYDVLELMPADETTLQLYGLPIPGNKDHNIVWKAWQLLKQDLPNLPPVGFHLLKNIPAGAGLGAGSANGATALMALNRFFDLQLSQKQLLKYALHLGSDCPFFILNSPCHATGRGEVLNPISLNLAEYYLAVVNPGVHISTPWAFSRITPAPPVHSLETITDRTPSQWEQWITNDFERLVFEAYPEVHAIKTRLLAMGAVFAAMTGTGSTVFGLFKHRPDRITFPETYFVKCLSLAEPLCR</sequence>
<comment type="similarity">
    <text evidence="1 9">Belongs to the GHMP kinase family. IspE subfamily.</text>
</comment>
<dbReference type="Pfam" id="PF00288">
    <property type="entry name" value="GHMP_kinases_N"/>
    <property type="match status" value="1"/>
</dbReference>
<comment type="function">
    <text evidence="9">Catalyzes the phosphorylation of the position 2 hydroxy group of 4-diphosphocytidyl-2C-methyl-D-erythritol.</text>
</comment>
<evidence type="ECO:0000256" key="6">
    <source>
        <dbReference type="ARBA" id="ARBA00022777"/>
    </source>
</evidence>
<dbReference type="InterPro" id="IPR006204">
    <property type="entry name" value="GHMP_kinase_N_dom"/>
</dbReference>
<keyword evidence="5 9" id="KW-0547">Nucleotide-binding</keyword>
<evidence type="ECO:0000259" key="10">
    <source>
        <dbReference type="Pfam" id="PF00288"/>
    </source>
</evidence>
<dbReference type="Proteomes" id="UP001199816">
    <property type="component" value="Unassembled WGS sequence"/>
</dbReference>